<keyword evidence="4" id="KW-1185">Reference proteome</keyword>
<evidence type="ECO:0000259" key="2">
    <source>
        <dbReference type="Pfam" id="PF00266"/>
    </source>
</evidence>
<evidence type="ECO:0000313" key="3">
    <source>
        <dbReference type="EMBL" id="SFF19640.1"/>
    </source>
</evidence>
<dbReference type="EMBL" id="FOMX01000034">
    <property type="protein sequence ID" value="SFF19640.1"/>
    <property type="molecule type" value="Genomic_DNA"/>
</dbReference>
<dbReference type="Pfam" id="PF00266">
    <property type="entry name" value="Aminotran_5"/>
    <property type="match status" value="1"/>
</dbReference>
<keyword evidence="1" id="KW-0663">Pyridoxal phosphate</keyword>
<sequence length="376" mass="40660">MTRLRDEFPVLATCVYLNSNSTGAFPRDAARVLAEYGERLTRWRDETWEDWLAALRRYHAGVERLLGAPAGTVMTDASASALLGRFASCFDYRSGRPRVVTTNREFPSTGFLLRAMARYGLELEVVDVERDDLAPEAAIAAALDERTAFVVVSHASFATGALLDLRALARAAHDVGALLVVDAYQSLGVVPLDVIADDVDVVLGGAHKWLCGSTELAFMYVRRALLSTLEPAFTGWMATDAPLSFAPRSAYAGDAWRFACGTPQVLPALVSQRGLDLLLGVGVAAIRAHSLACTARIVARCGAEGIAIATPPEPDRRGGIVALRFPGSQQVQQRLLAAGHVTSWRGVLRIAPHIYNTFEEIDACLDRLIAERRAAV</sequence>
<keyword evidence="3" id="KW-0456">Lyase</keyword>
<dbReference type="InterPro" id="IPR015422">
    <property type="entry name" value="PyrdxlP-dep_Trfase_small"/>
</dbReference>
<evidence type="ECO:0000256" key="1">
    <source>
        <dbReference type="ARBA" id="ARBA00022898"/>
    </source>
</evidence>
<gene>
    <name evidence="3" type="ORF">SAMN02745121_07446</name>
</gene>
<dbReference type="Proteomes" id="UP000199400">
    <property type="component" value="Unassembled WGS sequence"/>
</dbReference>
<dbReference type="GO" id="GO:0016829">
    <property type="term" value="F:lyase activity"/>
    <property type="evidence" value="ECO:0007669"/>
    <property type="project" value="UniProtKB-KW"/>
</dbReference>
<protein>
    <submittedName>
        <fullName evidence="3">Selenocysteine lyase/Cysteine desulfurase</fullName>
    </submittedName>
</protein>
<dbReference type="SUPFAM" id="SSF53383">
    <property type="entry name" value="PLP-dependent transferases"/>
    <property type="match status" value="1"/>
</dbReference>
<organism evidence="3 4">
    <name type="scientific">Nannocystis exedens</name>
    <dbReference type="NCBI Taxonomy" id="54"/>
    <lineage>
        <taxon>Bacteria</taxon>
        <taxon>Pseudomonadati</taxon>
        <taxon>Myxococcota</taxon>
        <taxon>Polyangia</taxon>
        <taxon>Nannocystales</taxon>
        <taxon>Nannocystaceae</taxon>
        <taxon>Nannocystis</taxon>
    </lineage>
</organism>
<evidence type="ECO:0000313" key="4">
    <source>
        <dbReference type="Proteomes" id="UP000199400"/>
    </source>
</evidence>
<dbReference type="STRING" id="54.SAMN02745121_07446"/>
<dbReference type="Gene3D" id="3.40.640.10">
    <property type="entry name" value="Type I PLP-dependent aspartate aminotransferase-like (Major domain)"/>
    <property type="match status" value="1"/>
</dbReference>
<dbReference type="AlphaFoldDB" id="A0A1I2GRF1"/>
<name>A0A1I2GRF1_9BACT</name>
<dbReference type="InterPro" id="IPR015424">
    <property type="entry name" value="PyrdxlP-dep_Trfase"/>
</dbReference>
<dbReference type="OrthoDB" id="9808002at2"/>
<accession>A0A1I2GRF1</accession>
<dbReference type="Gene3D" id="3.90.1150.10">
    <property type="entry name" value="Aspartate Aminotransferase, domain 1"/>
    <property type="match status" value="1"/>
</dbReference>
<dbReference type="RefSeq" id="WP_096327050.1">
    <property type="nucleotide sequence ID" value="NZ_FOMX01000034.1"/>
</dbReference>
<dbReference type="InterPro" id="IPR000192">
    <property type="entry name" value="Aminotrans_V_dom"/>
</dbReference>
<reference evidence="4" key="1">
    <citation type="submission" date="2016-10" db="EMBL/GenBank/DDBJ databases">
        <authorList>
            <person name="Varghese N."/>
            <person name="Submissions S."/>
        </authorList>
    </citation>
    <scope>NUCLEOTIDE SEQUENCE [LARGE SCALE GENOMIC DNA]</scope>
    <source>
        <strain evidence="4">ATCC 25963</strain>
    </source>
</reference>
<feature type="domain" description="Aminotransferase class V" evidence="2">
    <location>
        <begin position="44"/>
        <end position="363"/>
    </location>
</feature>
<proteinExistence type="predicted"/>
<dbReference type="PANTHER" id="PTHR43586:SF8">
    <property type="entry name" value="CYSTEINE DESULFURASE 1, CHLOROPLASTIC"/>
    <property type="match status" value="1"/>
</dbReference>
<dbReference type="PANTHER" id="PTHR43586">
    <property type="entry name" value="CYSTEINE DESULFURASE"/>
    <property type="match status" value="1"/>
</dbReference>
<dbReference type="InterPro" id="IPR015421">
    <property type="entry name" value="PyrdxlP-dep_Trfase_major"/>
</dbReference>